<gene>
    <name evidence="6" type="ORF">AJGP001_03520</name>
</gene>
<dbReference type="Gene3D" id="1.10.287.1120">
    <property type="entry name" value="Bipartite methylase S protein"/>
    <property type="match status" value="1"/>
</dbReference>
<keyword evidence="4" id="KW-0175">Coiled coil</keyword>
<comment type="similarity">
    <text evidence="1">Belongs to the type-I restriction system S methylase family.</text>
</comment>
<keyword evidence="2" id="KW-0680">Restriction system</keyword>
<proteinExistence type="inferred from homology"/>
<evidence type="ECO:0000256" key="4">
    <source>
        <dbReference type="SAM" id="Coils"/>
    </source>
</evidence>
<evidence type="ECO:0000256" key="1">
    <source>
        <dbReference type="ARBA" id="ARBA00010923"/>
    </source>
</evidence>
<organism evidence="6 7">
    <name type="scientific">Planococcus faecalis</name>
    <dbReference type="NCBI Taxonomy" id="1598147"/>
    <lineage>
        <taxon>Bacteria</taxon>
        <taxon>Bacillati</taxon>
        <taxon>Bacillota</taxon>
        <taxon>Bacilli</taxon>
        <taxon>Bacillales</taxon>
        <taxon>Caryophanaceae</taxon>
        <taxon>Planococcus</taxon>
    </lineage>
</organism>
<keyword evidence="3" id="KW-0238">DNA-binding</keyword>
<feature type="coiled-coil region" evidence="4">
    <location>
        <begin position="169"/>
        <end position="196"/>
    </location>
</feature>
<accession>A0ABM6IPA7</accession>
<dbReference type="InterPro" id="IPR052021">
    <property type="entry name" value="Type-I_RS_S_subunit"/>
</dbReference>
<evidence type="ECO:0000259" key="5">
    <source>
        <dbReference type="Pfam" id="PF01420"/>
    </source>
</evidence>
<dbReference type="Proteomes" id="UP000189661">
    <property type="component" value="Chromosome"/>
</dbReference>
<feature type="domain" description="Type I restriction modification DNA specificity" evidence="5">
    <location>
        <begin position="214"/>
        <end position="395"/>
    </location>
</feature>
<reference evidence="6 7" key="1">
    <citation type="submission" date="2017-01" db="EMBL/GenBank/DDBJ databases">
        <title>Planococcus faecalis genome complete sequence.</title>
        <authorList>
            <person name="Lee P.C."/>
        </authorList>
    </citation>
    <scope>NUCLEOTIDE SEQUENCE [LARGE SCALE GENOMIC DNA]</scope>
    <source>
        <strain evidence="6 7">AJ003</strain>
    </source>
</reference>
<dbReference type="RefSeq" id="WP_071153940.1">
    <property type="nucleotide sequence ID" value="NZ_CP019401.1"/>
</dbReference>
<dbReference type="InterPro" id="IPR044946">
    <property type="entry name" value="Restrct_endonuc_typeI_TRD_sf"/>
</dbReference>
<dbReference type="InterPro" id="IPR000055">
    <property type="entry name" value="Restrct_endonuc_typeI_TRD"/>
</dbReference>
<name>A0ABM6IPA7_9BACL</name>
<dbReference type="PANTHER" id="PTHR30408:SF12">
    <property type="entry name" value="TYPE I RESTRICTION ENZYME MJAVIII SPECIFICITY SUBUNIT"/>
    <property type="match status" value="1"/>
</dbReference>
<sequence>MNVPQLRFSGFDGEWNKFILEDIAIVKDGTHDSPKYYSTGYPLVTSKNLMKNGDLDLENVSLISEKDFMEINKRSKVDVGDILFGMIGTLGNPVRVQSSDFAIKNVALIKESKVSNEYILHYLGSKSIEKQFHLNQAGGTQKFIGLGLIRDLKIYLPSEKELQKVASFLTLLDRKINKQQEKIEKLEQFKKGMMQKIFSQELRFRDEGGGKFGEWYIKTLGELGEFKRSYSFSRNNEGEGEYCHIHYGDIHTKLNSIVDQKTELPNISVKGVLEEIETGDVLFADASEDYKDLGKSIVITDNQNRKIVAGLHTHRFKPSALINSVFLMYFTKTESYTTFIRKYGTGVSVLGISKTNLRIIDVPVPSVKEQEKIADYLLSMEKKIKKEKEKLLALEEQKKGFMQGMFI</sequence>
<dbReference type="PANTHER" id="PTHR30408">
    <property type="entry name" value="TYPE-1 RESTRICTION ENZYME ECOKI SPECIFICITY PROTEIN"/>
    <property type="match status" value="1"/>
</dbReference>
<evidence type="ECO:0000256" key="2">
    <source>
        <dbReference type="ARBA" id="ARBA00022747"/>
    </source>
</evidence>
<keyword evidence="7" id="KW-1185">Reference proteome</keyword>
<dbReference type="SUPFAM" id="SSF116734">
    <property type="entry name" value="DNA methylase specificity domain"/>
    <property type="match status" value="2"/>
</dbReference>
<evidence type="ECO:0000313" key="6">
    <source>
        <dbReference type="EMBL" id="AQU78422.1"/>
    </source>
</evidence>
<evidence type="ECO:0000256" key="3">
    <source>
        <dbReference type="ARBA" id="ARBA00023125"/>
    </source>
</evidence>
<dbReference type="Pfam" id="PF01420">
    <property type="entry name" value="Methylase_S"/>
    <property type="match status" value="2"/>
</dbReference>
<dbReference type="CDD" id="cd17246">
    <property type="entry name" value="RMtype1_S_SonII-TRD2-CR2_like"/>
    <property type="match status" value="1"/>
</dbReference>
<dbReference type="EMBL" id="CP019401">
    <property type="protein sequence ID" value="AQU78422.1"/>
    <property type="molecule type" value="Genomic_DNA"/>
</dbReference>
<evidence type="ECO:0000313" key="7">
    <source>
        <dbReference type="Proteomes" id="UP000189661"/>
    </source>
</evidence>
<dbReference type="Gene3D" id="3.90.220.20">
    <property type="entry name" value="DNA methylase specificity domains"/>
    <property type="match status" value="2"/>
</dbReference>
<feature type="domain" description="Type I restriction modification DNA specificity" evidence="5">
    <location>
        <begin position="14"/>
        <end position="187"/>
    </location>
</feature>
<protein>
    <recommendedName>
        <fullName evidence="5">Type I restriction modification DNA specificity domain-containing protein</fullName>
    </recommendedName>
</protein>